<keyword evidence="2" id="KW-1185">Reference proteome</keyword>
<reference evidence="1 2" key="1">
    <citation type="submission" date="2016-10" db="EMBL/GenBank/DDBJ databases">
        <authorList>
            <person name="de Groot N.N."/>
        </authorList>
    </citation>
    <scope>NUCLEOTIDE SEQUENCE [LARGE SCALE GENOMIC DNA]</scope>
    <source>
        <strain evidence="1 2">DSM 43067</strain>
    </source>
</reference>
<accession>A0A1I5SEK4</accession>
<dbReference type="EMBL" id="FOVH01000016">
    <property type="protein sequence ID" value="SFP69153.1"/>
    <property type="molecule type" value="Genomic_DNA"/>
</dbReference>
<evidence type="ECO:0008006" key="3">
    <source>
        <dbReference type="Google" id="ProtNLM"/>
    </source>
</evidence>
<dbReference type="SUPFAM" id="SSF51905">
    <property type="entry name" value="FAD/NAD(P)-binding domain"/>
    <property type="match status" value="1"/>
</dbReference>
<protein>
    <recommendedName>
        <fullName evidence="3">FAD binding domain-containing protein</fullName>
    </recommendedName>
</protein>
<dbReference type="Proteomes" id="UP000183413">
    <property type="component" value="Unassembled WGS sequence"/>
</dbReference>
<dbReference type="STRING" id="1993.SAMN04489713_116145"/>
<organism evidence="1 2">
    <name type="scientific">Actinomadura madurae</name>
    <dbReference type="NCBI Taxonomy" id="1993"/>
    <lineage>
        <taxon>Bacteria</taxon>
        <taxon>Bacillati</taxon>
        <taxon>Actinomycetota</taxon>
        <taxon>Actinomycetes</taxon>
        <taxon>Streptosporangiales</taxon>
        <taxon>Thermomonosporaceae</taxon>
        <taxon>Actinomadura</taxon>
    </lineage>
</organism>
<sequence>MERRHHVAVIGGGIAGLPAAIALAGHARRVTVVGRDAVAVTDELYAAGAVPLRTPYDHVWLSPAGWCHRFAPSRTVPSASRELVEWVVRRRAESLPGIRMRDRLEVTGLRADGAGITEVTVVRRDGGTTEVAADLVVDTSGRRSRTPEWLASLDCDDAETTLVDSRAGYASRCYAMPADFGDAWRVISVQPGPSQPLRGGALVPVEGGRRLVSLYGCLDDHPPTDEEGFPAFAAWPRACWWWARPHARSTRSTRKACRSPR</sequence>
<dbReference type="InterPro" id="IPR036188">
    <property type="entry name" value="FAD/NAD-bd_sf"/>
</dbReference>
<dbReference type="eggNOG" id="COG0654">
    <property type="taxonomic scope" value="Bacteria"/>
</dbReference>
<proteinExistence type="predicted"/>
<evidence type="ECO:0000313" key="1">
    <source>
        <dbReference type="EMBL" id="SFP69153.1"/>
    </source>
</evidence>
<dbReference type="AlphaFoldDB" id="A0A1I5SEK4"/>
<dbReference type="InParanoid" id="A0A1I5SEK4"/>
<evidence type="ECO:0000313" key="2">
    <source>
        <dbReference type="Proteomes" id="UP000183413"/>
    </source>
</evidence>
<gene>
    <name evidence="1" type="ORF">SAMN04489713_116145</name>
</gene>
<dbReference type="Gene3D" id="3.50.50.60">
    <property type="entry name" value="FAD/NAD(P)-binding domain"/>
    <property type="match status" value="1"/>
</dbReference>
<name>A0A1I5SEK4_9ACTN</name>